<organism evidence="2 3">
    <name type="scientific">Ornithinimicrobium cryptoxanthini</name>
    <dbReference type="NCBI Taxonomy" id="2934161"/>
    <lineage>
        <taxon>Bacteria</taxon>
        <taxon>Bacillati</taxon>
        <taxon>Actinomycetota</taxon>
        <taxon>Actinomycetes</taxon>
        <taxon>Micrococcales</taxon>
        <taxon>Ornithinimicrobiaceae</taxon>
        <taxon>Ornithinimicrobium</taxon>
    </lineage>
</organism>
<gene>
    <name evidence="2" type="ORF">NF557_01750</name>
</gene>
<evidence type="ECO:0000259" key="1">
    <source>
        <dbReference type="PROSITE" id="PS51459"/>
    </source>
</evidence>
<dbReference type="InterPro" id="IPR036597">
    <property type="entry name" value="Fido-like_dom_sf"/>
</dbReference>
<feature type="domain" description="Fido" evidence="1">
    <location>
        <begin position="118"/>
        <end position="264"/>
    </location>
</feature>
<dbReference type="Proteomes" id="UP001056535">
    <property type="component" value="Chromosome"/>
</dbReference>
<reference evidence="2" key="1">
    <citation type="submission" date="2022-06" db="EMBL/GenBank/DDBJ databases">
        <title>Ornithinimicrobium JY.X270.</title>
        <authorList>
            <person name="Huang Y."/>
        </authorList>
    </citation>
    <scope>NUCLEOTIDE SEQUENCE</scope>
    <source>
        <strain evidence="2">JY.X270</strain>
    </source>
</reference>
<proteinExistence type="predicted"/>
<protein>
    <submittedName>
        <fullName evidence="2">Fic family protein</fullName>
    </submittedName>
</protein>
<accession>A0ABY4YJ80</accession>
<dbReference type="SUPFAM" id="SSF140931">
    <property type="entry name" value="Fic-like"/>
    <property type="match status" value="1"/>
</dbReference>
<name>A0ABY4YJ80_9MICO</name>
<dbReference type="PROSITE" id="PS51459">
    <property type="entry name" value="FIDO"/>
    <property type="match status" value="1"/>
</dbReference>
<dbReference type="Gene3D" id="1.10.3290.10">
    <property type="entry name" value="Fido-like domain"/>
    <property type="match status" value="1"/>
</dbReference>
<sequence length="296" mass="30226">MSQSTGVAGQVQSLLGLPGVTEAVEEAREACTQLRWHQALRRRIPEAAAESRVRGSAATALLEGSEPAGSQGTVVLVRDLVRGAASWPKEPDPVERVLKAAVQVTAATESAGPSSLASPAQLLARLHVAASADLLPPAQVGRPRGRGEACPEFADLGPAPAAEELPERLDALYDLLRSVQAGTSALAVAALAHAELVTVRPFVTGNGLVARALERVVHRVGGLDPTGVAVPELGHSQKVGADYRGALTAYSEGGLEGVRLWLLHCAEAAVTGAGAGTVIADAVLAGRLAPGSSQTT</sequence>
<dbReference type="InterPro" id="IPR003812">
    <property type="entry name" value="Fido"/>
</dbReference>
<keyword evidence="3" id="KW-1185">Reference proteome</keyword>
<evidence type="ECO:0000313" key="2">
    <source>
        <dbReference type="EMBL" id="USQ76682.1"/>
    </source>
</evidence>
<dbReference type="EMBL" id="CP099490">
    <property type="protein sequence ID" value="USQ76682.1"/>
    <property type="molecule type" value="Genomic_DNA"/>
</dbReference>
<evidence type="ECO:0000313" key="3">
    <source>
        <dbReference type="Proteomes" id="UP001056535"/>
    </source>
</evidence>
<dbReference type="RefSeq" id="WP_252621386.1">
    <property type="nucleotide sequence ID" value="NZ_CP099490.1"/>
</dbReference>
<dbReference type="Pfam" id="PF02661">
    <property type="entry name" value="Fic"/>
    <property type="match status" value="1"/>
</dbReference>